<dbReference type="EMBL" id="KZ454988">
    <property type="protein sequence ID" value="PKI84852.1"/>
    <property type="molecule type" value="Genomic_DNA"/>
</dbReference>
<dbReference type="STRING" id="2020962.A0A2N1JE91"/>
<dbReference type="Gene3D" id="2.60.40.790">
    <property type="match status" value="1"/>
</dbReference>
<sequence length="176" mass="19444">MVRFDWYQNGTHVYVTVYVKNVAAEDVELRATATEVHVHTPAQDVAFAPLYAEIGAATRHVRAANIEIQLAKRTPHEQWPSLTRAPAHAAPRTSAQSKWDAIADEAEETVPAGTDAGLNAFFQKLYADADDDTRRAMMKSFQESNGTTLSTNWAEIGKQRTATRAPAGMVPKNYQD</sequence>
<organism evidence="4 5">
    <name type="scientific">Malassezia vespertilionis</name>
    <dbReference type="NCBI Taxonomy" id="2020962"/>
    <lineage>
        <taxon>Eukaryota</taxon>
        <taxon>Fungi</taxon>
        <taxon>Dikarya</taxon>
        <taxon>Basidiomycota</taxon>
        <taxon>Ustilaginomycotina</taxon>
        <taxon>Malasseziomycetes</taxon>
        <taxon>Malasseziales</taxon>
        <taxon>Malasseziaceae</taxon>
        <taxon>Malassezia</taxon>
    </lineage>
</organism>
<dbReference type="Proteomes" id="UP000232875">
    <property type="component" value="Unassembled WGS sequence"/>
</dbReference>
<feature type="domain" description="SGS" evidence="2">
    <location>
        <begin position="87"/>
        <end position="176"/>
    </location>
</feature>
<evidence type="ECO:0000313" key="5">
    <source>
        <dbReference type="Proteomes" id="UP000232875"/>
    </source>
</evidence>
<feature type="region of interest" description="Disordered" evidence="1">
    <location>
        <begin position="151"/>
        <end position="176"/>
    </location>
</feature>
<gene>
    <name evidence="4" type="ORF">MVES_001272</name>
</gene>
<proteinExistence type="predicted"/>
<dbReference type="AlphaFoldDB" id="A0A2N1JE91"/>
<feature type="domain" description="CS" evidence="3">
    <location>
        <begin position="1"/>
        <end position="83"/>
    </location>
</feature>
<dbReference type="InterPro" id="IPR007052">
    <property type="entry name" value="CS_dom"/>
</dbReference>
<evidence type="ECO:0000259" key="2">
    <source>
        <dbReference type="PROSITE" id="PS51048"/>
    </source>
</evidence>
<dbReference type="Pfam" id="PF05002">
    <property type="entry name" value="SGS"/>
    <property type="match status" value="1"/>
</dbReference>
<dbReference type="Pfam" id="PF04969">
    <property type="entry name" value="CS"/>
    <property type="match status" value="1"/>
</dbReference>
<dbReference type="InterPro" id="IPR008978">
    <property type="entry name" value="HSP20-like_chaperone"/>
</dbReference>
<evidence type="ECO:0000256" key="1">
    <source>
        <dbReference type="SAM" id="MobiDB-lite"/>
    </source>
</evidence>
<evidence type="ECO:0000313" key="4">
    <source>
        <dbReference type="EMBL" id="PKI84852.1"/>
    </source>
</evidence>
<dbReference type="InterPro" id="IPR044563">
    <property type="entry name" value="Sgt1-like"/>
</dbReference>
<dbReference type="PROSITE" id="PS51203">
    <property type="entry name" value="CS"/>
    <property type="match status" value="1"/>
</dbReference>
<accession>A0A2N1JE91</accession>
<reference evidence="4 5" key="1">
    <citation type="submission" date="2017-10" db="EMBL/GenBank/DDBJ databases">
        <title>A novel species of cold-tolerant Malassezia isolated from bats.</title>
        <authorList>
            <person name="Lorch J.M."/>
            <person name="Palmer J.M."/>
            <person name="Vanderwolf K.J."/>
            <person name="Schmidt K.Z."/>
            <person name="Verant M.L."/>
            <person name="Weller T.J."/>
            <person name="Blehert D.S."/>
        </authorList>
    </citation>
    <scope>NUCLEOTIDE SEQUENCE [LARGE SCALE GENOMIC DNA]</scope>
    <source>
        <strain evidence="4 5">NWHC:44797-103</strain>
    </source>
</reference>
<dbReference type="OrthoDB" id="1898560at2759"/>
<evidence type="ECO:0000259" key="3">
    <source>
        <dbReference type="PROSITE" id="PS51203"/>
    </source>
</evidence>
<dbReference type="SUPFAM" id="SSF49764">
    <property type="entry name" value="HSP20-like chaperones"/>
    <property type="match status" value="1"/>
</dbReference>
<dbReference type="CDD" id="cd06466">
    <property type="entry name" value="p23_CS_SGT1_like"/>
    <property type="match status" value="1"/>
</dbReference>
<evidence type="ECO:0008006" key="6">
    <source>
        <dbReference type="Google" id="ProtNLM"/>
    </source>
</evidence>
<dbReference type="PANTHER" id="PTHR45862">
    <property type="entry name" value="PROTEIN SGT1 HOMOLOG"/>
    <property type="match status" value="1"/>
</dbReference>
<dbReference type="GO" id="GO:0051087">
    <property type="term" value="F:protein-folding chaperone binding"/>
    <property type="evidence" value="ECO:0007669"/>
    <property type="project" value="InterPro"/>
</dbReference>
<dbReference type="PROSITE" id="PS51048">
    <property type="entry name" value="SGS"/>
    <property type="match status" value="1"/>
</dbReference>
<name>A0A2N1JE91_9BASI</name>
<dbReference type="InterPro" id="IPR007699">
    <property type="entry name" value="SGS_dom"/>
</dbReference>
<keyword evidence="5" id="KW-1185">Reference proteome</keyword>
<protein>
    <recommendedName>
        <fullName evidence="6">Sgt1p</fullName>
    </recommendedName>
</protein>